<organism evidence="1 2">
    <name type="scientific">Flammeovirga pectinis</name>
    <dbReference type="NCBI Taxonomy" id="2494373"/>
    <lineage>
        <taxon>Bacteria</taxon>
        <taxon>Pseudomonadati</taxon>
        <taxon>Bacteroidota</taxon>
        <taxon>Cytophagia</taxon>
        <taxon>Cytophagales</taxon>
        <taxon>Flammeovirgaceae</taxon>
        <taxon>Flammeovirga</taxon>
    </lineage>
</organism>
<accession>A0A3Q9FKS4</accession>
<evidence type="ECO:0000313" key="1">
    <source>
        <dbReference type="EMBL" id="AZQ62398.1"/>
    </source>
</evidence>
<sequence length="140" mass="16474">MKMNEIACPNCDSHSYTKSGFVKGRQRYKCKNCNYNFSVAKKGREVDRKFVIKALQLYLEGVSYREIERILGISHVSVMNWVKRYNIPRLESDAYAPTYKLMNHSELLTFIINRENLKEGTSMITDLGDKYMLITWQMKK</sequence>
<dbReference type="EMBL" id="CP034562">
    <property type="protein sequence ID" value="AZQ62398.1"/>
    <property type="molecule type" value="Genomic_DNA"/>
</dbReference>
<proteinExistence type="predicted"/>
<dbReference type="InterPro" id="IPR009057">
    <property type="entry name" value="Homeodomain-like_sf"/>
</dbReference>
<protein>
    <submittedName>
        <fullName evidence="1">IS1 family transposase</fullName>
    </submittedName>
</protein>
<gene>
    <name evidence="1" type="ORF">EI427_09160</name>
</gene>
<dbReference type="KEGG" id="fll:EI427_09160"/>
<dbReference type="Proteomes" id="UP000267268">
    <property type="component" value="Chromosome 1"/>
</dbReference>
<dbReference type="AlphaFoldDB" id="A0A3Q9FKS4"/>
<dbReference type="Pfam" id="PF13384">
    <property type="entry name" value="HTH_23"/>
    <property type="match status" value="1"/>
</dbReference>
<name>A0A3Q9FKS4_9BACT</name>
<dbReference type="OrthoDB" id="951040at2"/>
<dbReference type="RefSeq" id="WP_126613862.1">
    <property type="nucleotide sequence ID" value="NZ_CP034562.1"/>
</dbReference>
<dbReference type="PANTHER" id="PTHR33293">
    <property type="entry name" value="INSERTION ELEMENT IS1 1 PROTEIN INSB-RELATED"/>
    <property type="match status" value="1"/>
</dbReference>
<reference evidence="1 2" key="1">
    <citation type="submission" date="2018-12" db="EMBL/GenBank/DDBJ databases">
        <title>Flammeovirga pectinis sp. nov., isolated from the gut of the Korean scallop, Patinopecten yessoensis.</title>
        <authorList>
            <person name="Bae J.-W."/>
            <person name="Jeong Y.-S."/>
            <person name="Kang W."/>
        </authorList>
    </citation>
    <scope>NUCLEOTIDE SEQUENCE [LARGE SCALE GENOMIC DNA]</scope>
    <source>
        <strain evidence="1 2">L12M1</strain>
    </source>
</reference>
<dbReference type="InterPro" id="IPR051354">
    <property type="entry name" value="Transposase_27_IS1"/>
</dbReference>
<dbReference type="SUPFAM" id="SSF46689">
    <property type="entry name" value="Homeodomain-like"/>
    <property type="match status" value="1"/>
</dbReference>
<keyword evidence="2" id="KW-1185">Reference proteome</keyword>
<evidence type="ECO:0000313" key="2">
    <source>
        <dbReference type="Proteomes" id="UP000267268"/>
    </source>
</evidence>
<dbReference type="Gene3D" id="1.10.10.60">
    <property type="entry name" value="Homeodomain-like"/>
    <property type="match status" value="1"/>
</dbReference>